<evidence type="ECO:0000256" key="1">
    <source>
        <dbReference type="SAM" id="SignalP"/>
    </source>
</evidence>
<evidence type="ECO:0000313" key="2">
    <source>
        <dbReference type="EMBL" id="KQK77737.1"/>
    </source>
</evidence>
<dbReference type="Proteomes" id="UP000051836">
    <property type="component" value="Unassembled WGS sequence"/>
</dbReference>
<gene>
    <name evidence="2" type="ORF">AAES_122242</name>
</gene>
<dbReference type="EMBL" id="LMAW01002721">
    <property type="protein sequence ID" value="KQK77737.1"/>
    <property type="molecule type" value="Genomic_DNA"/>
</dbReference>
<accession>A0A0Q3QXD7</accession>
<name>A0A0Q3QXD7_AMAAE</name>
<sequence>MRIIMAITQLSLLGMGHLSGILAAGQDLGLKSRFCTAPCRGTKYLPSTMLVQGNSMTKLSNFKMMHEKKAMEEKSKDQYHLMIFKQE</sequence>
<organism evidence="2 3">
    <name type="scientific">Amazona aestiva</name>
    <name type="common">Blue-fronted Amazon parrot</name>
    <dbReference type="NCBI Taxonomy" id="12930"/>
    <lineage>
        <taxon>Eukaryota</taxon>
        <taxon>Metazoa</taxon>
        <taxon>Chordata</taxon>
        <taxon>Craniata</taxon>
        <taxon>Vertebrata</taxon>
        <taxon>Euteleostomi</taxon>
        <taxon>Archelosauria</taxon>
        <taxon>Archosauria</taxon>
        <taxon>Dinosauria</taxon>
        <taxon>Saurischia</taxon>
        <taxon>Theropoda</taxon>
        <taxon>Coelurosauria</taxon>
        <taxon>Aves</taxon>
        <taxon>Neognathae</taxon>
        <taxon>Neoaves</taxon>
        <taxon>Telluraves</taxon>
        <taxon>Australaves</taxon>
        <taxon>Psittaciformes</taxon>
        <taxon>Psittacidae</taxon>
        <taxon>Amazona</taxon>
    </lineage>
</organism>
<reference evidence="2 3" key="1">
    <citation type="submission" date="2015-10" db="EMBL/GenBank/DDBJ databases">
        <authorList>
            <person name="Gilbert D.G."/>
        </authorList>
    </citation>
    <scope>NUCLEOTIDE SEQUENCE [LARGE SCALE GENOMIC DNA]</scope>
    <source>
        <strain evidence="2">FVVF132</strain>
    </source>
</reference>
<comment type="caution">
    <text evidence="2">The sequence shown here is derived from an EMBL/GenBank/DDBJ whole genome shotgun (WGS) entry which is preliminary data.</text>
</comment>
<feature type="chain" id="PRO_5006206974" evidence="1">
    <location>
        <begin position="24"/>
        <end position="87"/>
    </location>
</feature>
<keyword evidence="1" id="KW-0732">Signal</keyword>
<feature type="signal peptide" evidence="1">
    <location>
        <begin position="1"/>
        <end position="23"/>
    </location>
</feature>
<protein>
    <submittedName>
        <fullName evidence="2">Uncharacterized protein</fullName>
    </submittedName>
</protein>
<proteinExistence type="predicted"/>
<dbReference type="AlphaFoldDB" id="A0A0Q3QXD7"/>
<evidence type="ECO:0000313" key="3">
    <source>
        <dbReference type="Proteomes" id="UP000051836"/>
    </source>
</evidence>
<keyword evidence="3" id="KW-1185">Reference proteome</keyword>